<dbReference type="OrthoDB" id="9806870at2"/>
<dbReference type="InterPro" id="IPR018668">
    <property type="entry name" value="DNA-binding_VF530-like"/>
</dbReference>
<evidence type="ECO:0000313" key="1">
    <source>
        <dbReference type="EMBL" id="RSK31224.1"/>
    </source>
</evidence>
<organism evidence="1 2">
    <name type="scientific">Hymenobacter metallilatus</name>
    <dbReference type="NCBI Taxonomy" id="2493666"/>
    <lineage>
        <taxon>Bacteria</taxon>
        <taxon>Pseudomonadati</taxon>
        <taxon>Bacteroidota</taxon>
        <taxon>Cytophagia</taxon>
        <taxon>Cytophagales</taxon>
        <taxon>Hymenobacteraceae</taxon>
        <taxon>Hymenobacter</taxon>
    </lineage>
</organism>
<comment type="caution">
    <text evidence="1">The sequence shown here is derived from an EMBL/GenBank/DDBJ whole genome shotgun (WGS) entry which is preliminary data.</text>
</comment>
<evidence type="ECO:0000313" key="2">
    <source>
        <dbReference type="Proteomes" id="UP000280066"/>
    </source>
</evidence>
<dbReference type="GO" id="GO:0003677">
    <property type="term" value="F:DNA binding"/>
    <property type="evidence" value="ECO:0007669"/>
    <property type="project" value="InterPro"/>
</dbReference>
<dbReference type="AlphaFoldDB" id="A0A3R9P8X7"/>
<dbReference type="EMBL" id="RWIS01000009">
    <property type="protein sequence ID" value="RSK31224.1"/>
    <property type="molecule type" value="Genomic_DNA"/>
</dbReference>
<dbReference type="Gene3D" id="1.10.720.30">
    <property type="entry name" value="SAP domain"/>
    <property type="match status" value="1"/>
</dbReference>
<dbReference type="Proteomes" id="UP000280066">
    <property type="component" value="Unassembled WGS sequence"/>
</dbReference>
<dbReference type="RefSeq" id="WP_125431801.1">
    <property type="nucleotide sequence ID" value="NZ_RWIS01000009.1"/>
</dbReference>
<keyword evidence="2" id="KW-1185">Reference proteome</keyword>
<accession>A0A3R9P8X7</accession>
<gene>
    <name evidence="1" type="ORF">EI290_14490</name>
</gene>
<sequence>MSTESNLPQDARDESGHLIRELHGVTLAQILEYLVAAYGWPELDRRIRINCFAVNPSIKSSLTFLRRTPWARTKVEDLYIRTRTAEVRGKKG</sequence>
<name>A0A3R9P8X7_9BACT</name>
<dbReference type="InterPro" id="IPR036361">
    <property type="entry name" value="SAP_dom_sf"/>
</dbReference>
<protein>
    <submittedName>
        <fullName evidence="1">DUF2132 domain-containing protein</fullName>
    </submittedName>
</protein>
<proteinExistence type="predicted"/>
<dbReference type="Pfam" id="PF09905">
    <property type="entry name" value="VF530"/>
    <property type="match status" value="1"/>
</dbReference>
<reference evidence="1 2" key="1">
    <citation type="submission" date="2018-12" db="EMBL/GenBank/DDBJ databases">
        <authorList>
            <person name="Feng G."/>
            <person name="Zhu H."/>
        </authorList>
    </citation>
    <scope>NUCLEOTIDE SEQUENCE [LARGE SCALE GENOMIC DNA]</scope>
    <source>
        <strain evidence="1 2">9PBR-2</strain>
    </source>
</reference>